<sequence length="59" mass="7569">MRNEDPNRLDRYYRNSRRLLVHVIRYDREKQRVIFMIDGCEYEQCEPVQRFKERYTRVK</sequence>
<dbReference type="EMBL" id="CP047344">
    <property type="protein sequence ID" value="QIF93715.1"/>
    <property type="molecule type" value="Genomic_DNA"/>
</dbReference>
<dbReference type="AlphaFoldDB" id="A0A6G6SGR4"/>
<gene>
    <name evidence="1" type="ORF">GTH24_07320</name>
</gene>
<evidence type="ECO:0000313" key="1">
    <source>
        <dbReference type="EMBL" id="QIF93715.1"/>
    </source>
</evidence>
<keyword evidence="2" id="KW-1185">Reference proteome</keyword>
<dbReference type="InterPro" id="IPR025317">
    <property type="entry name" value="DUF4222"/>
</dbReference>
<dbReference type="RefSeq" id="WP_164526159.1">
    <property type="nucleotide sequence ID" value="NZ_CP047344.1"/>
</dbReference>
<proteinExistence type="predicted"/>
<evidence type="ECO:0000313" key="2">
    <source>
        <dbReference type="Proteomes" id="UP000503287"/>
    </source>
</evidence>
<accession>A0A6G6SGR4</accession>
<dbReference type="Proteomes" id="UP000503287">
    <property type="component" value="Chromosome"/>
</dbReference>
<reference evidence="1 2" key="1">
    <citation type="submission" date="2020-01" db="EMBL/GenBank/DDBJ databases">
        <title>The genomic epidemiology of tigecycline resistance gene tet(X) variants in a swine farm in China.</title>
        <authorList>
            <person name="Peng K."/>
            <person name="Li R."/>
        </authorList>
    </citation>
    <scope>NUCLEOTIDE SEQUENCE [LARGE SCALE GENOMIC DNA]</scope>
    <source>
        <strain evidence="1 2">ZN3</strain>
    </source>
</reference>
<dbReference type="Pfam" id="PF13973">
    <property type="entry name" value="DUF4222"/>
    <property type="match status" value="1"/>
</dbReference>
<organism evidence="1 2">
    <name type="scientific">Proteus vulgaris</name>
    <dbReference type="NCBI Taxonomy" id="585"/>
    <lineage>
        <taxon>Bacteria</taxon>
        <taxon>Pseudomonadati</taxon>
        <taxon>Pseudomonadota</taxon>
        <taxon>Gammaproteobacteria</taxon>
        <taxon>Enterobacterales</taxon>
        <taxon>Morganellaceae</taxon>
        <taxon>Proteus</taxon>
    </lineage>
</organism>
<protein>
    <submittedName>
        <fullName evidence="1">DUF4222 domain-containing protein</fullName>
    </submittedName>
</protein>
<name>A0A6G6SGR4_PROVU</name>